<dbReference type="GO" id="GO:0005044">
    <property type="term" value="F:scavenger receptor activity"/>
    <property type="evidence" value="ECO:0007669"/>
    <property type="project" value="TreeGrafter"/>
</dbReference>
<dbReference type="Pfam" id="PF01130">
    <property type="entry name" value="CD36"/>
    <property type="match status" value="1"/>
</dbReference>
<comment type="subcellular location">
    <subcellularLocation>
        <location evidence="1">Membrane</location>
    </subcellularLocation>
</comment>
<keyword evidence="4" id="KW-1133">Transmembrane helix</keyword>
<evidence type="ECO:0000256" key="1">
    <source>
        <dbReference type="ARBA" id="ARBA00004370"/>
    </source>
</evidence>
<evidence type="ECO:0000256" key="3">
    <source>
        <dbReference type="ARBA" id="ARBA00022692"/>
    </source>
</evidence>
<dbReference type="GO" id="GO:0005737">
    <property type="term" value="C:cytoplasm"/>
    <property type="evidence" value="ECO:0007669"/>
    <property type="project" value="TreeGrafter"/>
</dbReference>
<dbReference type="STRING" id="431595.K3X4R0"/>
<dbReference type="OMA" id="RDRQRYW"/>
<evidence type="ECO:0000256" key="4">
    <source>
        <dbReference type="ARBA" id="ARBA00022989"/>
    </source>
</evidence>
<dbReference type="VEuPathDB" id="FungiDB:PYU1_G012183"/>
<dbReference type="HOGENOM" id="CLU_000661_0_0_1"/>
<sequence length="1969" mass="219761">MNIPVYTSFYLLNLTNAEDVLSGEAQPQLQQVGPITYEKRSRKINVQFEAVPFQPTSLPYGYVRYQVLSSYYFVPERSNGTESDRIVTVNATYARRLQKLRSRGYSERLMLAEFAQQHVQEYTRHLQQEFLAETKLRAWSHFLPALVRHVQQEVLPAVIKRQQQQIDTLSIPSNLVRMYAVTRTEMIPQVLGDIYKDISDQFLPEIMQNNLDNALQQALPRVLENLYTRLQVESVPFFLQKQLASQQMRNVPRTLASLALKIDSVAFPYVLQEVYDRACLEAVPSILRTIKTEIIAQDIANNRVSADVAQRNVMENWRKQGAAPTNFDSWIDDTPTGKARTGFELLPSSSSLQLSVEAATLVLGSKATNKRFSIVDYDPQLAASYSLDQPTTTPEGFAIWKQVIAMDETAIAYVLQGVNNDVGRVSDFLTRDQLLFIRQYLINWAQSAITQRDRERFWRQSYAKRTTNTDINEPSVDIDIERISVQTGFNIQSGKASTSGINAAIAQQLWNSSSEFAFTNPQGFTKWQDAIGSSASASSVQDLLSGITGLTLAHVTEAVSWIQKLLQDGFINRRALRHWSDGTCTSVLRLPLSECLLYDLEPSIAGNQTGFEMNPSSDPTWQVTQAVRELLWDRTKPASFLVPTHPSNTDLGFGIWLQGIRSSNFARVVDKIKQPSLTEANSAAIASWLESWSMNELNVLNVYNWWRLSTCWPRRELSVTIPSSATSTMRSMCVESYREVESSSVITSTDSQSPYFTFEKTYHVTDDKCVWDATTKTYTRTSSTYGIKAQVFSCDTISTSLANDLDESTLGFELMPAATSASDRISLAAASALWNPSSPFSFLHEQGYKQWFTLGASDSASLLQVINAEIGTVCPALSGGGDRSGVFNETLAGVSCDVLSQSHFEDIQAWVRSQSSSEWIQNTLLDQWRRGIADELEIEPYRGGDQRGWELATGCSSSHCVLTEDSGLIYQIPRSTLSLWTLDHPATFLTSDGYSMWAALSNATRSADPIAIKAAKDDIIAACKQAKWEDWMHHAYEWLEVWKSNDHLFRDVLGHWMHAQCPTTPHLLSVIQRQPDAVTTTASCPPPEARYIVALKEAITGLQRAASRPVEFFRADIVETSAFVQPKKVVEVAETWIACEALDLTSFKQTVSSQTSLKEFQACNFLDVLANTALEELADAGSVFQPLSVTPVEATFEMNRSTPADISIEIAQQIWDQSTSFGFTNLSVFLEKWHPAMNNLDLLAAIHSDLIDTTHAAPATSDLAAVQEYLAMWESSAISTRGVGIAWLSQNISFAIDLDAHTDGVQGGFELHSSTGWRSLGGGKLPSFDQGQYLWRAANTFSFLHTNDGARNDSLPTGFNAWKEIHEGVDWSSEQLVDKYPLEAKVHINAAMQHSLSKDQCAALMREMENETQLTESQLQGIASWLMNWATSDVLRDYVLYHWATGETPRGEKDVSFNLAAHLERLFGFHSSQGVIPSDLFSADSPSLGRLTKTSRRNLWNVQSVGSFVNPNARVVWCTVVPNGDMIRFCPYLLNEFGVVSTSALTAFKAAVQSSAPQEVITKSSNLTKISISFLQIQLGIEESDAIHAIAMWWRRLPEASLFFQVNQLRTWRTSLASVSSDPLRFGYDLGFVFSVNQSVARNASRVDLVANPIVLDGKSSELGACNQSLELNLIFWDPSNAVSFLHPDGIKQWRQFFQYQLDVAEFLEFLTNSPDISAADTIASTGMTEADVSCTLQSIRNWLASWSQHPFLRQFVELLWFQSLESTSSLSLSSPLLSDANELLAAFPLDATHRDALSVVMDSDESLSRWANVSQILLDSSQSLAFINADEGFSTWKALLVNCFSSNETSGECQNSSSHALQDYQDHVSTANAAVALLVDSLWSQISNVAKQRAAESKTLDAMIRGRIVPWMISWLDHPLFERFVLQHVQEVEPSLDIKATSFHDLAMVQFVNASVTRKLHHAYCPRG</sequence>
<proteinExistence type="inferred from homology"/>
<keyword evidence="8" id="KW-1185">Reference proteome</keyword>
<protein>
    <submittedName>
        <fullName evidence="7">Uncharacterized protein</fullName>
    </submittedName>
</protein>
<evidence type="ECO:0000313" key="8">
    <source>
        <dbReference type="Proteomes" id="UP000019132"/>
    </source>
</evidence>
<reference evidence="8" key="1">
    <citation type="journal article" date="2010" name="Genome Biol.">
        <title>Genome sequence of the necrotrophic plant pathogen Pythium ultimum reveals original pathogenicity mechanisms and effector repertoire.</title>
        <authorList>
            <person name="Levesque C.A."/>
            <person name="Brouwer H."/>
            <person name="Cano L."/>
            <person name="Hamilton J.P."/>
            <person name="Holt C."/>
            <person name="Huitema E."/>
            <person name="Raffaele S."/>
            <person name="Robideau G.P."/>
            <person name="Thines M."/>
            <person name="Win J."/>
            <person name="Zerillo M.M."/>
            <person name="Beakes G.W."/>
            <person name="Boore J.L."/>
            <person name="Busam D."/>
            <person name="Dumas B."/>
            <person name="Ferriera S."/>
            <person name="Fuerstenberg S.I."/>
            <person name="Gachon C.M."/>
            <person name="Gaulin E."/>
            <person name="Govers F."/>
            <person name="Grenville-Briggs L."/>
            <person name="Horner N."/>
            <person name="Hostetler J."/>
            <person name="Jiang R.H."/>
            <person name="Johnson J."/>
            <person name="Krajaejun T."/>
            <person name="Lin H."/>
            <person name="Meijer H.J."/>
            <person name="Moore B."/>
            <person name="Morris P."/>
            <person name="Phuntmart V."/>
            <person name="Puiu D."/>
            <person name="Shetty J."/>
            <person name="Stajich J.E."/>
            <person name="Tripathy S."/>
            <person name="Wawra S."/>
            <person name="van West P."/>
            <person name="Whitty B.R."/>
            <person name="Coutinho P.M."/>
            <person name="Henrissat B."/>
            <person name="Martin F."/>
            <person name="Thomas P.D."/>
            <person name="Tyler B.M."/>
            <person name="De Vries R.P."/>
            <person name="Kamoun S."/>
            <person name="Yandell M."/>
            <person name="Tisserat N."/>
            <person name="Buell C.R."/>
        </authorList>
    </citation>
    <scope>NUCLEOTIDE SEQUENCE</scope>
    <source>
        <strain evidence="8">DAOM:BR144</strain>
    </source>
</reference>
<dbReference type="GO" id="GO:0016020">
    <property type="term" value="C:membrane"/>
    <property type="evidence" value="ECO:0007669"/>
    <property type="project" value="UniProtKB-SubCell"/>
</dbReference>
<name>K3X4R0_GLOUD</name>
<evidence type="ECO:0000256" key="5">
    <source>
        <dbReference type="ARBA" id="ARBA00023136"/>
    </source>
</evidence>
<dbReference type="InParanoid" id="K3X4R0"/>
<dbReference type="EnsemblProtists" id="PYU1_T012209">
    <property type="protein sequence ID" value="PYU1_T012209"/>
    <property type="gene ID" value="PYU1_G012183"/>
</dbReference>
<keyword evidence="5" id="KW-0472">Membrane</keyword>
<keyword evidence="3" id="KW-0812">Transmembrane</keyword>
<reference evidence="8" key="2">
    <citation type="submission" date="2010-04" db="EMBL/GenBank/DDBJ databases">
        <authorList>
            <person name="Buell R."/>
            <person name="Hamilton J."/>
            <person name="Hostetler J."/>
        </authorList>
    </citation>
    <scope>NUCLEOTIDE SEQUENCE [LARGE SCALE GENOMIC DNA]</scope>
    <source>
        <strain evidence="8">DAOM:BR144</strain>
    </source>
</reference>
<organism evidence="7 8">
    <name type="scientific">Globisporangium ultimum (strain ATCC 200006 / CBS 805.95 / DAOM BR144)</name>
    <name type="common">Pythium ultimum</name>
    <dbReference type="NCBI Taxonomy" id="431595"/>
    <lineage>
        <taxon>Eukaryota</taxon>
        <taxon>Sar</taxon>
        <taxon>Stramenopiles</taxon>
        <taxon>Oomycota</taxon>
        <taxon>Peronosporomycetes</taxon>
        <taxon>Pythiales</taxon>
        <taxon>Pythiaceae</taxon>
        <taxon>Globisporangium</taxon>
    </lineage>
</organism>
<dbReference type="EMBL" id="GL376601">
    <property type="status" value="NOT_ANNOTATED_CDS"/>
    <property type="molecule type" value="Genomic_DNA"/>
</dbReference>
<dbReference type="InterPro" id="IPR002159">
    <property type="entry name" value="CD36_fam"/>
</dbReference>
<keyword evidence="6" id="KW-0325">Glycoprotein</keyword>
<dbReference type="PANTHER" id="PTHR11923:SF51">
    <property type="entry name" value="LYSOSOME MEMBRANE PROTEIN 2"/>
    <property type="match status" value="1"/>
</dbReference>
<evidence type="ECO:0000256" key="2">
    <source>
        <dbReference type="ARBA" id="ARBA00010532"/>
    </source>
</evidence>
<dbReference type="PANTHER" id="PTHR11923">
    <property type="entry name" value="SCAVENGER RECEPTOR CLASS B TYPE-1 SR-B1"/>
    <property type="match status" value="1"/>
</dbReference>
<dbReference type="eggNOG" id="KOG3776">
    <property type="taxonomic scope" value="Eukaryota"/>
</dbReference>
<evidence type="ECO:0000256" key="6">
    <source>
        <dbReference type="ARBA" id="ARBA00023180"/>
    </source>
</evidence>
<dbReference type="Proteomes" id="UP000019132">
    <property type="component" value="Unassembled WGS sequence"/>
</dbReference>
<reference evidence="7" key="3">
    <citation type="submission" date="2015-02" db="UniProtKB">
        <authorList>
            <consortium name="EnsemblProtists"/>
        </authorList>
    </citation>
    <scope>IDENTIFICATION</scope>
    <source>
        <strain evidence="7">DAOM BR144</strain>
    </source>
</reference>
<evidence type="ECO:0000313" key="7">
    <source>
        <dbReference type="EnsemblProtists" id="PYU1_T012209"/>
    </source>
</evidence>
<comment type="similarity">
    <text evidence="2">Belongs to the CD36 family.</text>
</comment>
<accession>K3X4R0</accession>